<accession>A0A0E9SXM8</accession>
<reference evidence="2" key="2">
    <citation type="journal article" date="2015" name="Fish Shellfish Immunol.">
        <title>Early steps in the European eel (Anguilla anguilla)-Vibrio vulnificus interaction in the gills: Role of the RtxA13 toxin.</title>
        <authorList>
            <person name="Callol A."/>
            <person name="Pajuelo D."/>
            <person name="Ebbesson L."/>
            <person name="Teles M."/>
            <person name="MacKenzie S."/>
            <person name="Amaro C."/>
        </authorList>
    </citation>
    <scope>NUCLEOTIDE SEQUENCE</scope>
</reference>
<keyword evidence="1" id="KW-0812">Transmembrane</keyword>
<protein>
    <submittedName>
        <fullName evidence="2">Uncharacterized protein</fullName>
    </submittedName>
</protein>
<reference evidence="2" key="1">
    <citation type="submission" date="2014-11" db="EMBL/GenBank/DDBJ databases">
        <authorList>
            <person name="Amaro Gonzalez C."/>
        </authorList>
    </citation>
    <scope>NUCLEOTIDE SEQUENCE</scope>
</reference>
<keyword evidence="1" id="KW-1133">Transmembrane helix</keyword>
<name>A0A0E9SXM8_ANGAN</name>
<evidence type="ECO:0000313" key="2">
    <source>
        <dbReference type="EMBL" id="JAH46056.1"/>
    </source>
</evidence>
<organism evidence="2">
    <name type="scientific">Anguilla anguilla</name>
    <name type="common">European freshwater eel</name>
    <name type="synonym">Muraena anguilla</name>
    <dbReference type="NCBI Taxonomy" id="7936"/>
    <lineage>
        <taxon>Eukaryota</taxon>
        <taxon>Metazoa</taxon>
        <taxon>Chordata</taxon>
        <taxon>Craniata</taxon>
        <taxon>Vertebrata</taxon>
        <taxon>Euteleostomi</taxon>
        <taxon>Actinopterygii</taxon>
        <taxon>Neopterygii</taxon>
        <taxon>Teleostei</taxon>
        <taxon>Anguilliformes</taxon>
        <taxon>Anguillidae</taxon>
        <taxon>Anguilla</taxon>
    </lineage>
</organism>
<feature type="transmembrane region" description="Helical" evidence="1">
    <location>
        <begin position="17"/>
        <end position="34"/>
    </location>
</feature>
<evidence type="ECO:0000256" key="1">
    <source>
        <dbReference type="SAM" id="Phobius"/>
    </source>
</evidence>
<proteinExistence type="predicted"/>
<keyword evidence="1" id="KW-0472">Membrane</keyword>
<sequence>MKVWIHGPWPRPFCVELAYSFCVCVGLLWALQFLPTVQSTQVRLTAETRLRKV</sequence>
<dbReference type="AlphaFoldDB" id="A0A0E9SXM8"/>
<dbReference type="EMBL" id="GBXM01062521">
    <property type="protein sequence ID" value="JAH46056.1"/>
    <property type="molecule type" value="Transcribed_RNA"/>
</dbReference>